<reference evidence="1 2" key="1">
    <citation type="submission" date="2018-06" db="EMBL/GenBank/DDBJ databases">
        <title>Genomic Encyclopedia of Archaeal and Bacterial Type Strains, Phase II (KMG-II): from individual species to whole genera.</title>
        <authorList>
            <person name="Goeker M."/>
        </authorList>
    </citation>
    <scope>NUCLEOTIDE SEQUENCE [LARGE SCALE GENOMIC DNA]</scope>
    <source>
        <strain evidence="1 2">DSM 17205</strain>
    </source>
</reference>
<proteinExistence type="predicted"/>
<comment type="caution">
    <text evidence="1">The sequence shown here is derived from an EMBL/GenBank/DDBJ whole genome shotgun (WGS) entry which is preliminary data.</text>
</comment>
<evidence type="ECO:0000313" key="1">
    <source>
        <dbReference type="EMBL" id="PZX38228.1"/>
    </source>
</evidence>
<dbReference type="EMBL" id="QKZR01000005">
    <property type="protein sequence ID" value="PZX38228.1"/>
    <property type="molecule type" value="Genomic_DNA"/>
</dbReference>
<gene>
    <name evidence="1" type="ORF">LX97_02809</name>
</gene>
<dbReference type="Proteomes" id="UP000248584">
    <property type="component" value="Unassembled WGS sequence"/>
</dbReference>
<sequence length="191" mass="22457">MMIRYLHLQEIKMYNSENQNKMISRCSKKDTLKHISFPKISLTSILGKMILLCCIILNSCSQPTNEETIVGKWTVSEVTSAELESMPDELWVNKSNYQITNFFRENDHWVFNEDNSLKHKGEVGIWPRPRTFRVEKDQLYFYLGNLEESPDLKQLVQFAILNMNEEKMTLQSISDEKQENAQVTLTRLENE</sequence>
<evidence type="ECO:0000313" key="2">
    <source>
        <dbReference type="Proteomes" id="UP000248584"/>
    </source>
</evidence>
<accession>A0ABX5PVT0</accession>
<name>A0ABX5PVT0_9FLAO</name>
<evidence type="ECO:0008006" key="3">
    <source>
        <dbReference type="Google" id="ProtNLM"/>
    </source>
</evidence>
<organism evidence="1 2">
    <name type="scientific">Nonlabens dokdonensis</name>
    <dbReference type="NCBI Taxonomy" id="328515"/>
    <lineage>
        <taxon>Bacteria</taxon>
        <taxon>Pseudomonadati</taxon>
        <taxon>Bacteroidota</taxon>
        <taxon>Flavobacteriia</taxon>
        <taxon>Flavobacteriales</taxon>
        <taxon>Flavobacteriaceae</taxon>
        <taxon>Nonlabens</taxon>
    </lineage>
</organism>
<keyword evidence="2" id="KW-1185">Reference proteome</keyword>
<protein>
    <recommendedName>
        <fullName evidence="3">Lipocalin-like domain-containing protein</fullName>
    </recommendedName>
</protein>